<comment type="similarity">
    <text evidence="2">Belongs to the autoinducer-2 exporter (AI-2E) (TC 2.A.86) family.</text>
</comment>
<feature type="transmembrane region" description="Helical" evidence="8">
    <location>
        <begin position="250"/>
        <end position="279"/>
    </location>
</feature>
<evidence type="ECO:0000256" key="6">
    <source>
        <dbReference type="ARBA" id="ARBA00022989"/>
    </source>
</evidence>
<evidence type="ECO:0000256" key="4">
    <source>
        <dbReference type="ARBA" id="ARBA00022475"/>
    </source>
</evidence>
<feature type="transmembrane region" description="Helical" evidence="8">
    <location>
        <begin position="36"/>
        <end position="56"/>
    </location>
</feature>
<keyword evidence="6 8" id="KW-1133">Transmembrane helix</keyword>
<dbReference type="GO" id="GO:0005886">
    <property type="term" value="C:plasma membrane"/>
    <property type="evidence" value="ECO:0007669"/>
    <property type="project" value="UniProtKB-SubCell"/>
</dbReference>
<protein>
    <submittedName>
        <fullName evidence="9">AI-2E family transporter</fullName>
    </submittedName>
</protein>
<gene>
    <name evidence="9" type="ORF">CBF29_02910</name>
</gene>
<feature type="transmembrane region" description="Helical" evidence="8">
    <location>
        <begin position="323"/>
        <end position="349"/>
    </location>
</feature>
<evidence type="ECO:0000256" key="7">
    <source>
        <dbReference type="ARBA" id="ARBA00023136"/>
    </source>
</evidence>
<dbReference type="InterPro" id="IPR002549">
    <property type="entry name" value="AI-2E-like"/>
</dbReference>
<keyword evidence="7 8" id="KW-0472">Membrane</keyword>
<keyword evidence="5 8" id="KW-0812">Transmembrane</keyword>
<dbReference type="PANTHER" id="PTHR21716:SF53">
    <property type="entry name" value="PERMEASE PERM-RELATED"/>
    <property type="match status" value="1"/>
</dbReference>
<sequence>MFEKIKNSKLMFWSLELLILATLVLVSTKIDFVFSPIVTFFSTLFAPILIAGFLYYMVNPLVSFLERKFEMKRTLAVVIVFLLLIGLLVLAVSTIIPALAFQVSELISSLPQFISAIEQWSKEMMDHPWVQQVDLEAALGKLDLNIGTIIKNFINGLSSSLGSIMGTVINVALTLVTVPFILFYMLKDGHRLIPTVSKFLPDSYADEVIHLLQKMGQTISKYISGQVIECTFVGIATAIGYYLIGVEYAILFGTIAGITNMIPYIGPYLGLAPAVLVTLFSNQENVLLKVFLACIVVLVVQQIDGNFIFPNVIGKSLDIHPLTIIFILLVAGNIAGLLGMILGVPFYAVCRTIVSHVYDIIQIRKGKMLRESFAITQEDKKSGLKNK</sequence>
<accession>A0A430B1T3</accession>
<keyword evidence="3" id="KW-0813">Transport</keyword>
<keyword evidence="4" id="KW-1003">Cell membrane</keyword>
<dbReference type="EMBL" id="NGKA01000003">
    <property type="protein sequence ID" value="RSU14268.1"/>
    <property type="molecule type" value="Genomic_DNA"/>
</dbReference>
<evidence type="ECO:0000256" key="5">
    <source>
        <dbReference type="ARBA" id="ARBA00022692"/>
    </source>
</evidence>
<reference evidence="9 10" key="1">
    <citation type="submission" date="2017-05" db="EMBL/GenBank/DDBJ databases">
        <title>Vagococcus spp. assemblies.</title>
        <authorList>
            <person name="Gulvik C.A."/>
        </authorList>
    </citation>
    <scope>NUCLEOTIDE SEQUENCE [LARGE SCALE GENOMIC DNA]</scope>
    <source>
        <strain evidence="9 10">CCUG 51432</strain>
    </source>
</reference>
<comment type="caution">
    <text evidence="9">The sequence shown here is derived from an EMBL/GenBank/DDBJ whole genome shotgun (WGS) entry which is preliminary data.</text>
</comment>
<dbReference type="Pfam" id="PF01594">
    <property type="entry name" value="AI-2E_transport"/>
    <property type="match status" value="1"/>
</dbReference>
<evidence type="ECO:0000256" key="3">
    <source>
        <dbReference type="ARBA" id="ARBA00022448"/>
    </source>
</evidence>
<feature type="transmembrane region" description="Helical" evidence="8">
    <location>
        <begin position="12"/>
        <end position="30"/>
    </location>
</feature>
<name>A0A430B1T3_9ENTE</name>
<feature type="transmembrane region" description="Helical" evidence="8">
    <location>
        <begin position="286"/>
        <end position="303"/>
    </location>
</feature>
<feature type="transmembrane region" description="Helical" evidence="8">
    <location>
        <begin position="222"/>
        <end position="244"/>
    </location>
</feature>
<dbReference type="GO" id="GO:0055085">
    <property type="term" value="P:transmembrane transport"/>
    <property type="evidence" value="ECO:0007669"/>
    <property type="project" value="TreeGrafter"/>
</dbReference>
<dbReference type="Proteomes" id="UP000287605">
    <property type="component" value="Unassembled WGS sequence"/>
</dbReference>
<proteinExistence type="inferred from homology"/>
<evidence type="ECO:0000256" key="1">
    <source>
        <dbReference type="ARBA" id="ARBA00004651"/>
    </source>
</evidence>
<evidence type="ECO:0000256" key="8">
    <source>
        <dbReference type="SAM" id="Phobius"/>
    </source>
</evidence>
<dbReference type="AlphaFoldDB" id="A0A430B1T3"/>
<evidence type="ECO:0000256" key="2">
    <source>
        <dbReference type="ARBA" id="ARBA00009773"/>
    </source>
</evidence>
<comment type="subcellular location">
    <subcellularLocation>
        <location evidence="1">Cell membrane</location>
        <topology evidence="1">Multi-pass membrane protein</topology>
    </subcellularLocation>
</comment>
<dbReference type="RefSeq" id="WP_126807132.1">
    <property type="nucleotide sequence ID" value="NZ_NGKA01000003.1"/>
</dbReference>
<evidence type="ECO:0000313" key="10">
    <source>
        <dbReference type="Proteomes" id="UP000287605"/>
    </source>
</evidence>
<feature type="transmembrane region" description="Helical" evidence="8">
    <location>
        <begin position="164"/>
        <end position="186"/>
    </location>
</feature>
<organism evidence="9 10">
    <name type="scientific">Vagococcus elongatus</name>
    <dbReference type="NCBI Taxonomy" id="180344"/>
    <lineage>
        <taxon>Bacteria</taxon>
        <taxon>Bacillati</taxon>
        <taxon>Bacillota</taxon>
        <taxon>Bacilli</taxon>
        <taxon>Lactobacillales</taxon>
        <taxon>Enterococcaceae</taxon>
        <taxon>Vagococcus</taxon>
    </lineage>
</organism>
<feature type="transmembrane region" description="Helical" evidence="8">
    <location>
        <begin position="77"/>
        <end position="101"/>
    </location>
</feature>
<dbReference type="PANTHER" id="PTHR21716">
    <property type="entry name" value="TRANSMEMBRANE PROTEIN"/>
    <property type="match status" value="1"/>
</dbReference>
<keyword evidence="10" id="KW-1185">Reference proteome</keyword>
<evidence type="ECO:0000313" key="9">
    <source>
        <dbReference type="EMBL" id="RSU14268.1"/>
    </source>
</evidence>
<dbReference type="OrthoDB" id="9793390at2"/>